<dbReference type="EMBL" id="JABXBU010000003">
    <property type="protein sequence ID" value="KAF8791786.1"/>
    <property type="molecule type" value="Genomic_DNA"/>
</dbReference>
<evidence type="ECO:0000313" key="2">
    <source>
        <dbReference type="EMBL" id="KAF8791786.1"/>
    </source>
</evidence>
<protein>
    <submittedName>
        <fullName evidence="2">Uncharacterized protein</fullName>
    </submittedName>
</protein>
<reference evidence="2" key="2">
    <citation type="submission" date="2020-06" db="EMBL/GenBank/DDBJ databases">
        <authorList>
            <person name="Sheffer M."/>
        </authorList>
    </citation>
    <scope>NUCLEOTIDE SEQUENCE</scope>
</reference>
<feature type="compositionally biased region" description="Basic and acidic residues" evidence="1">
    <location>
        <begin position="145"/>
        <end position="161"/>
    </location>
</feature>
<evidence type="ECO:0000313" key="3">
    <source>
        <dbReference type="Proteomes" id="UP000807504"/>
    </source>
</evidence>
<gene>
    <name evidence="2" type="ORF">HNY73_003469</name>
</gene>
<evidence type="ECO:0000256" key="1">
    <source>
        <dbReference type="SAM" id="MobiDB-lite"/>
    </source>
</evidence>
<organism evidence="2 3">
    <name type="scientific">Argiope bruennichi</name>
    <name type="common">Wasp spider</name>
    <name type="synonym">Aranea bruennichi</name>
    <dbReference type="NCBI Taxonomy" id="94029"/>
    <lineage>
        <taxon>Eukaryota</taxon>
        <taxon>Metazoa</taxon>
        <taxon>Ecdysozoa</taxon>
        <taxon>Arthropoda</taxon>
        <taxon>Chelicerata</taxon>
        <taxon>Arachnida</taxon>
        <taxon>Araneae</taxon>
        <taxon>Araneomorphae</taxon>
        <taxon>Entelegynae</taxon>
        <taxon>Araneoidea</taxon>
        <taxon>Araneidae</taxon>
        <taxon>Argiope</taxon>
    </lineage>
</organism>
<dbReference type="Proteomes" id="UP000807504">
    <property type="component" value="Unassembled WGS sequence"/>
</dbReference>
<proteinExistence type="predicted"/>
<comment type="caution">
    <text evidence="2">The sequence shown here is derived from an EMBL/GenBank/DDBJ whole genome shotgun (WGS) entry which is preliminary data.</text>
</comment>
<reference evidence="2" key="1">
    <citation type="journal article" date="2020" name="bioRxiv">
        <title>Chromosome-level reference genome of the European wasp spider Argiope bruennichi: a resource for studies on range expansion and evolutionary adaptation.</title>
        <authorList>
            <person name="Sheffer M.M."/>
            <person name="Hoppe A."/>
            <person name="Krehenwinkel H."/>
            <person name="Uhl G."/>
            <person name="Kuss A.W."/>
            <person name="Jensen L."/>
            <person name="Jensen C."/>
            <person name="Gillespie R.G."/>
            <person name="Hoff K.J."/>
            <person name="Prost S."/>
        </authorList>
    </citation>
    <scope>NUCLEOTIDE SEQUENCE</scope>
</reference>
<sequence>MEIRTLLISNLLFQLDRLPHGGSILMFRHSIGMACSDRKYLVDEIRLPTAWQETGALRCGLNPQENQQIKTKRLAADEEKSALDEEKRKSPKTNAYIRLPHTRTNSRETVRSFVPSHKQSHLNKPDPEMTPKGQEETVAGSHSRPQVDDSRRRPTAGEDSRYRFIHLQIPSTYAPARDKTDEPNRIPKIISCLAVDNDPGFECFVFRSLSLFKLSNICSRDIAPLHSTALLTQNNSTDYLRFAGSFAQICI</sequence>
<keyword evidence="3" id="KW-1185">Reference proteome</keyword>
<feature type="region of interest" description="Disordered" evidence="1">
    <location>
        <begin position="72"/>
        <end position="161"/>
    </location>
</feature>
<name>A0A8T0FLI8_ARGBR</name>
<dbReference type="AlphaFoldDB" id="A0A8T0FLI8"/>
<accession>A0A8T0FLI8</accession>
<feature type="compositionally biased region" description="Basic and acidic residues" evidence="1">
    <location>
        <begin position="74"/>
        <end position="88"/>
    </location>
</feature>
<feature type="compositionally biased region" description="Basic and acidic residues" evidence="1">
    <location>
        <begin position="123"/>
        <end position="135"/>
    </location>
</feature>